<organism evidence="1">
    <name type="scientific">viral metagenome</name>
    <dbReference type="NCBI Taxonomy" id="1070528"/>
    <lineage>
        <taxon>unclassified sequences</taxon>
        <taxon>metagenomes</taxon>
        <taxon>organismal metagenomes</taxon>
    </lineage>
</organism>
<dbReference type="EMBL" id="MT143212">
    <property type="protein sequence ID" value="QJA94203.1"/>
    <property type="molecule type" value="Genomic_DNA"/>
</dbReference>
<evidence type="ECO:0000313" key="1">
    <source>
        <dbReference type="EMBL" id="QJA94203.1"/>
    </source>
</evidence>
<accession>A0A6M3LI98</accession>
<reference evidence="1" key="1">
    <citation type="submission" date="2020-03" db="EMBL/GenBank/DDBJ databases">
        <title>The deep terrestrial virosphere.</title>
        <authorList>
            <person name="Holmfeldt K."/>
            <person name="Nilsson E."/>
            <person name="Simone D."/>
            <person name="Lopez-Fernandez M."/>
            <person name="Wu X."/>
            <person name="de Brujin I."/>
            <person name="Lundin D."/>
            <person name="Andersson A."/>
            <person name="Bertilsson S."/>
            <person name="Dopson M."/>
        </authorList>
    </citation>
    <scope>NUCLEOTIDE SEQUENCE</scope>
    <source>
        <strain evidence="1">MM415B03933</strain>
    </source>
</reference>
<dbReference type="AlphaFoldDB" id="A0A6M3LI98"/>
<sequence>MLIKAGVDIRKVDELEEAVENEINRLWKSGATLKNAVKAGARLRKSLKERKNADKSGS</sequence>
<proteinExistence type="predicted"/>
<name>A0A6M3LI98_9ZZZZ</name>
<protein>
    <submittedName>
        <fullName evidence="1">Uncharacterized protein</fullName>
    </submittedName>
</protein>
<gene>
    <name evidence="1" type="ORF">MM415B03933_0005</name>
</gene>